<dbReference type="Gene3D" id="2.60.40.1120">
    <property type="entry name" value="Carboxypeptidase-like, regulatory domain"/>
    <property type="match status" value="1"/>
</dbReference>
<protein>
    <submittedName>
        <fullName evidence="7">Flagellar motor protein MotB</fullName>
    </submittedName>
</protein>
<dbReference type="InterPro" id="IPR006664">
    <property type="entry name" value="OMP_bac"/>
</dbReference>
<keyword evidence="5" id="KW-0732">Signal</keyword>
<keyword evidence="7" id="KW-0282">Flagellum</keyword>
<feature type="chain" id="PRO_5015566414" evidence="5">
    <location>
        <begin position="19"/>
        <end position="644"/>
    </location>
</feature>
<dbReference type="SUPFAM" id="SSF48452">
    <property type="entry name" value="TPR-like"/>
    <property type="match status" value="1"/>
</dbReference>
<reference evidence="7 8" key="1">
    <citation type="submission" date="2017-04" db="EMBL/GenBank/DDBJ databases">
        <title>Complete genome sequence of Flavobacterium kingsejong AJ004.</title>
        <authorList>
            <person name="Lee P.C."/>
        </authorList>
    </citation>
    <scope>NUCLEOTIDE SEQUENCE [LARGE SCALE GENOMIC DNA]</scope>
    <source>
        <strain evidence="7 8">AJ004</strain>
    </source>
</reference>
<dbReference type="Proteomes" id="UP000244677">
    <property type="component" value="Chromosome"/>
</dbReference>
<organism evidence="7 8">
    <name type="scientific">Flavobacterium kingsejongi</name>
    <dbReference type="NCBI Taxonomy" id="1678728"/>
    <lineage>
        <taxon>Bacteria</taxon>
        <taxon>Pseudomonadati</taxon>
        <taxon>Bacteroidota</taxon>
        <taxon>Flavobacteriia</taxon>
        <taxon>Flavobacteriales</taxon>
        <taxon>Flavobacteriaceae</taxon>
        <taxon>Flavobacterium</taxon>
    </lineage>
</organism>
<dbReference type="Gene3D" id="3.30.1330.60">
    <property type="entry name" value="OmpA-like domain"/>
    <property type="match status" value="1"/>
</dbReference>
<evidence type="ECO:0000313" key="8">
    <source>
        <dbReference type="Proteomes" id="UP000244677"/>
    </source>
</evidence>
<dbReference type="Pfam" id="PF00691">
    <property type="entry name" value="OmpA"/>
    <property type="match status" value="1"/>
</dbReference>
<dbReference type="Pfam" id="PF07676">
    <property type="entry name" value="PD40"/>
    <property type="match status" value="1"/>
</dbReference>
<feature type="domain" description="OmpA-like" evidence="6">
    <location>
        <begin position="522"/>
        <end position="644"/>
    </location>
</feature>
<dbReference type="Gene3D" id="2.120.10.30">
    <property type="entry name" value="TolB, C-terminal domain"/>
    <property type="match status" value="1"/>
</dbReference>
<dbReference type="InterPro" id="IPR006665">
    <property type="entry name" value="OmpA-like"/>
</dbReference>
<evidence type="ECO:0000256" key="1">
    <source>
        <dbReference type="ARBA" id="ARBA00004442"/>
    </source>
</evidence>
<evidence type="ECO:0000259" key="6">
    <source>
        <dbReference type="PROSITE" id="PS51123"/>
    </source>
</evidence>
<keyword evidence="2 4" id="KW-0472">Membrane</keyword>
<dbReference type="OrthoDB" id="9809364at2"/>
<proteinExistence type="predicted"/>
<comment type="subcellular location">
    <subcellularLocation>
        <location evidence="1">Cell outer membrane</location>
    </subcellularLocation>
</comment>
<dbReference type="PROSITE" id="PS51123">
    <property type="entry name" value="OMPA_2"/>
    <property type="match status" value="1"/>
</dbReference>
<dbReference type="InterPro" id="IPR036737">
    <property type="entry name" value="OmpA-like_sf"/>
</dbReference>
<dbReference type="InterPro" id="IPR011659">
    <property type="entry name" value="WD40"/>
</dbReference>
<evidence type="ECO:0000256" key="5">
    <source>
        <dbReference type="SAM" id="SignalP"/>
    </source>
</evidence>
<feature type="signal peptide" evidence="5">
    <location>
        <begin position="1"/>
        <end position="18"/>
    </location>
</feature>
<evidence type="ECO:0000256" key="3">
    <source>
        <dbReference type="ARBA" id="ARBA00023237"/>
    </source>
</evidence>
<dbReference type="SUPFAM" id="SSF49464">
    <property type="entry name" value="Carboxypeptidase regulatory domain-like"/>
    <property type="match status" value="1"/>
</dbReference>
<evidence type="ECO:0000256" key="2">
    <source>
        <dbReference type="ARBA" id="ARBA00023136"/>
    </source>
</evidence>
<evidence type="ECO:0000313" key="7">
    <source>
        <dbReference type="EMBL" id="AWG26765.1"/>
    </source>
</evidence>
<name>A0A2S1LSM6_9FLAO</name>
<keyword evidence="3" id="KW-0998">Cell outer membrane</keyword>
<dbReference type="SUPFAM" id="SSF82171">
    <property type="entry name" value="DPP6 N-terminal domain-like"/>
    <property type="match status" value="1"/>
</dbReference>
<dbReference type="InterPro" id="IPR011042">
    <property type="entry name" value="6-blade_b-propeller_TolB-like"/>
</dbReference>
<dbReference type="EMBL" id="CP020919">
    <property type="protein sequence ID" value="AWG26765.1"/>
    <property type="molecule type" value="Genomic_DNA"/>
</dbReference>
<dbReference type="PANTHER" id="PTHR30329:SF21">
    <property type="entry name" value="LIPOPROTEIN YIAD-RELATED"/>
    <property type="match status" value="1"/>
</dbReference>
<dbReference type="CDD" id="cd07185">
    <property type="entry name" value="OmpA_C-like"/>
    <property type="match status" value="1"/>
</dbReference>
<dbReference type="InterPro" id="IPR050330">
    <property type="entry name" value="Bact_OuterMem_StrucFunc"/>
</dbReference>
<dbReference type="KEGG" id="fki:FK004_16775"/>
<dbReference type="PRINTS" id="PR01021">
    <property type="entry name" value="OMPADOMAIN"/>
</dbReference>
<dbReference type="InterPro" id="IPR008969">
    <property type="entry name" value="CarboxyPept-like_regulatory"/>
</dbReference>
<dbReference type="AlphaFoldDB" id="A0A2S1LSM6"/>
<dbReference type="Gene3D" id="1.25.40.10">
    <property type="entry name" value="Tetratricopeptide repeat domain"/>
    <property type="match status" value="1"/>
</dbReference>
<accession>A0A2S1LSM6</accession>
<keyword evidence="8" id="KW-1185">Reference proteome</keyword>
<dbReference type="InterPro" id="IPR011990">
    <property type="entry name" value="TPR-like_helical_dom_sf"/>
</dbReference>
<keyword evidence="7" id="KW-0966">Cell projection</keyword>
<keyword evidence="7" id="KW-0969">Cilium</keyword>
<dbReference type="RefSeq" id="WP_108738267.1">
    <property type="nucleotide sequence ID" value="NZ_CP020919.1"/>
</dbReference>
<dbReference type="SUPFAM" id="SSF103088">
    <property type="entry name" value="OmpA-like"/>
    <property type="match status" value="1"/>
</dbReference>
<dbReference type="GO" id="GO:0009279">
    <property type="term" value="C:cell outer membrane"/>
    <property type="evidence" value="ECO:0007669"/>
    <property type="project" value="UniProtKB-SubCell"/>
</dbReference>
<dbReference type="Pfam" id="PF13620">
    <property type="entry name" value="CarboxypepD_reg"/>
    <property type="match status" value="1"/>
</dbReference>
<sequence>MKKIITLCLLLVSVMMFSQQTLKKADKLFNQMAYKEAAKTYEEYLENAKKPLVSAYRNAADSYYFLDDNVNALKWYKKLYQVQNQSLTDEYFRRYLQSLRGVRDYDTADQLTREFLKQKGDEKEIERYVSQKKYADSLEKAPQRYAIRNLEINSPNSDFGTAFYGDKVVYSSTKDSINFDRKLYTWNEQPFLDLYITDRNSATGALFNETFFLQELRTKYHTATVTFSKDLNTIYYTTNTLKKKKLLNDAAGTNNFHIMKGTLENGKIIKSESVPFNSTDYSVGHPSLSPDGKWLFFASDMPGGYGSIDIYVVELFDDGTMGPVKNLGPTINTIGRDMFPFFSNGILYFSSDGYYGYGGLDVYESNFSGKMNFSAPRSLGKVINSNKDDFSFIIDSTDTYGYFSSNRAGGKGDDDIYSFTKTKAACDQLVSGKVTTVKSKEPVEGATIKVYDLFETVMQQTTSDKEGNYHISLPCAATYRLEASKQNYSTKSQKITTVKANPGEMKGVDFELDKLQDLIIPDGDHEKIDINTIFFDYNKATITPQATVELDKVVYAMTQFPTLRIKIESHTDSRGKDAYNLKLSNERAKATAAYIFSKGIAENRIESAIGYGETRLLNTCGNHSKCTEAEHSINRRSDFIIVAK</sequence>
<gene>
    <name evidence="7" type="ORF">FK004_16775</name>
</gene>
<evidence type="ECO:0000256" key="4">
    <source>
        <dbReference type="PROSITE-ProRule" id="PRU00473"/>
    </source>
</evidence>
<dbReference type="PANTHER" id="PTHR30329">
    <property type="entry name" value="STATOR ELEMENT OF FLAGELLAR MOTOR COMPLEX"/>
    <property type="match status" value="1"/>
</dbReference>